<evidence type="ECO:0000313" key="3">
    <source>
        <dbReference type="Proteomes" id="UP000557717"/>
    </source>
</evidence>
<evidence type="ECO:0000313" key="2">
    <source>
        <dbReference type="EMBL" id="MBB5353054.1"/>
    </source>
</evidence>
<dbReference type="Gene3D" id="2.150.10.10">
    <property type="entry name" value="Serralysin-like metalloprotease, C-terminal"/>
    <property type="match status" value="1"/>
</dbReference>
<dbReference type="GO" id="GO:0019867">
    <property type="term" value="C:outer membrane"/>
    <property type="evidence" value="ECO:0007669"/>
    <property type="project" value="InterPro"/>
</dbReference>
<protein>
    <recommendedName>
        <fullName evidence="1">Trimeric autotransporter adhesin YadA-like head domain-containing protein</fullName>
    </recommendedName>
</protein>
<dbReference type="RefSeq" id="WP_184020585.1">
    <property type="nucleotide sequence ID" value="NZ_JACHFD010000019.1"/>
</dbReference>
<dbReference type="Proteomes" id="UP000557717">
    <property type="component" value="Unassembled WGS sequence"/>
</dbReference>
<dbReference type="Pfam" id="PF05658">
    <property type="entry name" value="YadA_head"/>
    <property type="match status" value="2"/>
</dbReference>
<sequence length="421" mass="43638">MHKQDFAVMNTKISHIKILLLVSTIGSSSVNSAVLLDTSNNFVVDSSSDPGTLLVQGDLSAAGAVDFGTTNASSPTAAVTMDWNASSKSASIDFTEPNSSLVWRDNLENSIGRNKMELSGDNDLSIYNASGGSPSIVLSGSTGAIMATTLSVSGSPAVTNANLATALQQTTGFELGAGLIQSNHWESGISMGYLTSAVGSSAAFGVLSKATAQAGFAAGWAVEANGIRSAAFGHGAKADGYESFALGRSTQALGNLNFVGGWHSKSINYNSFVYGHLCLADSKREGEGYDSTGFAIALGSYARAEAVAATAVGYGLQVNTPHEMNFGSWARTSIATTTWNETDALFRLGNGDDYLNRSDAITTLKNGCTILTNKAWKADPAVIPASQNSFGEALVVEGNTRLKGDVVLDKAQGDISMGIFE</sequence>
<reference evidence="2 3" key="1">
    <citation type="submission" date="2020-08" db="EMBL/GenBank/DDBJ databases">
        <title>Genomic Encyclopedia of Type Strains, Phase IV (KMG-IV): sequencing the most valuable type-strain genomes for metagenomic binning, comparative biology and taxonomic classification.</title>
        <authorList>
            <person name="Goeker M."/>
        </authorList>
    </citation>
    <scope>NUCLEOTIDE SEQUENCE [LARGE SCALE GENOMIC DNA]</scope>
    <source>
        <strain evidence="2 3">YC6886</strain>
    </source>
</reference>
<evidence type="ECO:0000259" key="1">
    <source>
        <dbReference type="Pfam" id="PF05658"/>
    </source>
</evidence>
<proteinExistence type="predicted"/>
<dbReference type="SUPFAM" id="SSF101967">
    <property type="entry name" value="Adhesin YadA, collagen-binding domain"/>
    <property type="match status" value="1"/>
</dbReference>
<dbReference type="AlphaFoldDB" id="A0A840VBY0"/>
<dbReference type="EMBL" id="JACHFD010000019">
    <property type="protein sequence ID" value="MBB5353054.1"/>
    <property type="molecule type" value="Genomic_DNA"/>
</dbReference>
<dbReference type="InterPro" id="IPR011049">
    <property type="entry name" value="Serralysin-like_metalloprot_C"/>
</dbReference>
<comment type="caution">
    <text evidence="2">The sequence shown here is derived from an EMBL/GenBank/DDBJ whole genome shotgun (WGS) entry which is preliminary data.</text>
</comment>
<feature type="domain" description="Trimeric autotransporter adhesin YadA-like head" evidence="1">
    <location>
        <begin position="295"/>
        <end position="315"/>
    </location>
</feature>
<dbReference type="InterPro" id="IPR008640">
    <property type="entry name" value="Adhesin_Head_dom"/>
</dbReference>
<organism evidence="2 3">
    <name type="scientific">Haloferula luteola</name>
    <dbReference type="NCBI Taxonomy" id="595692"/>
    <lineage>
        <taxon>Bacteria</taxon>
        <taxon>Pseudomonadati</taxon>
        <taxon>Verrucomicrobiota</taxon>
        <taxon>Verrucomicrobiia</taxon>
        <taxon>Verrucomicrobiales</taxon>
        <taxon>Verrucomicrobiaceae</taxon>
        <taxon>Haloferula</taxon>
    </lineage>
</organism>
<gene>
    <name evidence="2" type="ORF">HNR46_003307</name>
</gene>
<name>A0A840VBY0_9BACT</name>
<keyword evidence="3" id="KW-1185">Reference proteome</keyword>
<accession>A0A840VBY0</accession>
<feature type="domain" description="Trimeric autotransporter adhesin YadA-like head" evidence="1">
    <location>
        <begin position="224"/>
        <end position="248"/>
    </location>
</feature>